<dbReference type="AlphaFoldDB" id="A0A8C6V3F5"/>
<dbReference type="Ensembl" id="ENSNNAT00000000565.1">
    <property type="protein sequence ID" value="ENSNNAP00000000529.1"/>
    <property type="gene ID" value="ENSNNAG00000000382.1"/>
</dbReference>
<keyword evidence="3" id="KW-1185">Reference proteome</keyword>
<feature type="transmembrane region" description="Helical" evidence="1">
    <location>
        <begin position="143"/>
        <end position="161"/>
    </location>
</feature>
<evidence type="ECO:0000313" key="2">
    <source>
        <dbReference type="Ensembl" id="ENSNNAP00000000529.1"/>
    </source>
</evidence>
<keyword evidence="1" id="KW-0472">Membrane</keyword>
<accession>A0A8C6V3F5</accession>
<sequence length="182" mass="20882">VSRLLYQKLPCNLLKAIYVLNPLRQVVLSLQPQLSLEFPLSRYFIHDSLDIIICRQSRASWEYLVHHAVASSGGEGRLWGRRRGWPVSNIFLTLRMMMRLGKLPSPPSTRSTSTSTWPPLPLPPGPKAYLTWFFAPRGDARQAPFLMVNLVLLDAMILMYFSRLRARLLSGGHRRLGRRRST</sequence>
<proteinExistence type="predicted"/>
<organism evidence="2 3">
    <name type="scientific">Naja naja</name>
    <name type="common">Indian cobra</name>
    <dbReference type="NCBI Taxonomy" id="35670"/>
    <lineage>
        <taxon>Eukaryota</taxon>
        <taxon>Metazoa</taxon>
        <taxon>Chordata</taxon>
        <taxon>Craniata</taxon>
        <taxon>Vertebrata</taxon>
        <taxon>Euteleostomi</taxon>
        <taxon>Lepidosauria</taxon>
        <taxon>Squamata</taxon>
        <taxon>Bifurcata</taxon>
        <taxon>Unidentata</taxon>
        <taxon>Episquamata</taxon>
        <taxon>Toxicofera</taxon>
        <taxon>Serpentes</taxon>
        <taxon>Colubroidea</taxon>
        <taxon>Elapidae</taxon>
        <taxon>Elapinae</taxon>
        <taxon>Naja</taxon>
    </lineage>
</organism>
<evidence type="ECO:0000313" key="3">
    <source>
        <dbReference type="Proteomes" id="UP000694559"/>
    </source>
</evidence>
<evidence type="ECO:0000256" key="1">
    <source>
        <dbReference type="SAM" id="Phobius"/>
    </source>
</evidence>
<reference evidence="2" key="1">
    <citation type="submission" date="2025-08" db="UniProtKB">
        <authorList>
            <consortium name="Ensembl"/>
        </authorList>
    </citation>
    <scope>IDENTIFICATION</scope>
</reference>
<keyword evidence="1" id="KW-0812">Transmembrane</keyword>
<protein>
    <submittedName>
        <fullName evidence="2">Uncharacterized protein</fullName>
    </submittedName>
</protein>
<dbReference type="Proteomes" id="UP000694559">
    <property type="component" value="Unplaced"/>
</dbReference>
<reference evidence="2" key="2">
    <citation type="submission" date="2025-09" db="UniProtKB">
        <authorList>
            <consortium name="Ensembl"/>
        </authorList>
    </citation>
    <scope>IDENTIFICATION</scope>
</reference>
<keyword evidence="1" id="KW-1133">Transmembrane helix</keyword>
<dbReference type="GeneTree" id="ENSGT00940000167472"/>
<name>A0A8C6V3F5_NAJNA</name>